<dbReference type="RefSeq" id="WP_005948371.1">
    <property type="nucleotide sequence ID" value="NZ_CP028103.1"/>
</dbReference>
<organism evidence="3 4">
    <name type="scientific">Fusobacterium varium ATCC 27725</name>
    <dbReference type="NCBI Taxonomy" id="469618"/>
    <lineage>
        <taxon>Bacteria</taxon>
        <taxon>Fusobacteriati</taxon>
        <taxon>Fusobacteriota</taxon>
        <taxon>Fusobacteriia</taxon>
        <taxon>Fusobacteriales</taxon>
        <taxon>Fusobacteriaceae</taxon>
        <taxon>Fusobacterium</taxon>
    </lineage>
</organism>
<evidence type="ECO:0000256" key="1">
    <source>
        <dbReference type="ARBA" id="ARBA00008270"/>
    </source>
</evidence>
<evidence type="ECO:0000313" key="3">
    <source>
        <dbReference type="EMBL" id="AVQ32005.1"/>
    </source>
</evidence>
<sequence>MKKAYKVYQIDSFSDKKFLGNPAGVVYNADGLNEVDMQRIARELNNSETAFIFSSDSQEYDVHVRFFTPLKEVPICGHATIAAHYVIALENNLKEKTCIRQKTGAGILPVEIEPLGNSYNIVMTQGKVEFGNIIEGNDLGRLVSALGIDNNDLITEAPVQIVSTGHSKVMIGIKDYQQLHNLTPDMRELNNLSEKINCNGYFVFTFDSNEADILIKGRMFAPAIGIEEDPVTGNANGPVGAYIVKYKLAEFDDNLKFSAKQGMSIDREGKINVNVSIENGEPVKVQVSGTATVVFKTEIEL</sequence>
<dbReference type="EMBL" id="CP028103">
    <property type="protein sequence ID" value="AVQ32005.1"/>
    <property type="molecule type" value="Genomic_DNA"/>
</dbReference>
<dbReference type="NCBIfam" id="NF007625">
    <property type="entry name" value="PRK10281.1"/>
    <property type="match status" value="1"/>
</dbReference>
<dbReference type="SUPFAM" id="SSF54506">
    <property type="entry name" value="Diaminopimelate epimerase-like"/>
    <property type="match status" value="1"/>
</dbReference>
<keyword evidence="2 3" id="KW-0413">Isomerase</keyword>
<evidence type="ECO:0000313" key="4">
    <source>
        <dbReference type="Proteomes" id="UP000241238"/>
    </source>
</evidence>
<dbReference type="PANTHER" id="PTHR13774">
    <property type="entry name" value="PHENAZINE BIOSYNTHESIS PROTEIN"/>
    <property type="match status" value="1"/>
</dbReference>
<comment type="similarity">
    <text evidence="1">Belongs to the PhzF family.</text>
</comment>
<dbReference type="GO" id="GO:0016853">
    <property type="term" value="F:isomerase activity"/>
    <property type="evidence" value="ECO:0007669"/>
    <property type="project" value="UniProtKB-KW"/>
</dbReference>
<name>A0ABN5JIC5_FUSVA</name>
<protein>
    <submittedName>
        <fullName evidence="3">PhzF family isomerase</fullName>
    </submittedName>
</protein>
<proteinExistence type="inferred from homology"/>
<dbReference type="Gene3D" id="3.10.310.10">
    <property type="entry name" value="Diaminopimelate Epimerase, Chain A, domain 1"/>
    <property type="match status" value="2"/>
</dbReference>
<accession>A0ABN5JIC5</accession>
<dbReference type="PIRSF" id="PIRSF016184">
    <property type="entry name" value="PhzC_PhzF"/>
    <property type="match status" value="1"/>
</dbReference>
<evidence type="ECO:0000256" key="2">
    <source>
        <dbReference type="ARBA" id="ARBA00023235"/>
    </source>
</evidence>
<dbReference type="PANTHER" id="PTHR13774:SF39">
    <property type="entry name" value="BIOSYNTHESIS PROTEIN, PUTATIVE-RELATED"/>
    <property type="match status" value="1"/>
</dbReference>
<keyword evidence="4" id="KW-1185">Reference proteome</keyword>
<gene>
    <name evidence="3" type="ORF">C4N18_12525</name>
</gene>
<dbReference type="Pfam" id="PF02567">
    <property type="entry name" value="PhzC-PhzF"/>
    <property type="match status" value="1"/>
</dbReference>
<reference evidence="4" key="1">
    <citation type="journal article" date="2018" name="MSphere">
        <title>Fusobacterium Genomics Using MinION and Illumina Sequencing Enables Genome Completion and Correction.</title>
        <authorList>
            <person name="Todd S.M."/>
            <person name="Settlage R.E."/>
            <person name="Lahmers K.K."/>
            <person name="Slade D.J."/>
        </authorList>
    </citation>
    <scope>NUCLEOTIDE SEQUENCE [LARGE SCALE GENOMIC DNA]</scope>
    <source>
        <strain evidence="4">ATCC 27725</strain>
    </source>
</reference>
<dbReference type="GeneID" id="77468823"/>
<dbReference type="Proteomes" id="UP000241238">
    <property type="component" value="Chromosome"/>
</dbReference>
<dbReference type="NCBIfam" id="TIGR00654">
    <property type="entry name" value="PhzF_family"/>
    <property type="match status" value="1"/>
</dbReference>
<dbReference type="InterPro" id="IPR003719">
    <property type="entry name" value="Phenazine_PhzF-like"/>
</dbReference>